<evidence type="ECO:0000259" key="1">
    <source>
        <dbReference type="Pfam" id="PF13976"/>
    </source>
</evidence>
<dbReference type="InterPro" id="IPR054722">
    <property type="entry name" value="PolX-like_BBD"/>
</dbReference>
<comment type="caution">
    <text evidence="3">The sequence shown here is derived from an EMBL/GenBank/DDBJ whole genome shotgun (WGS) entry which is preliminary data.</text>
</comment>
<protein>
    <submittedName>
        <fullName evidence="3">Zinc finger, CCHC-type</fullName>
    </submittedName>
</protein>
<dbReference type="PANTHER" id="PTHR47592">
    <property type="entry name" value="PBF68 PROTEIN"/>
    <property type="match status" value="1"/>
</dbReference>
<proteinExistence type="predicted"/>
<reference evidence="3" key="1">
    <citation type="journal article" date="2019" name="Sci. Rep.">
        <title>Draft genome of Tanacetum cinerariifolium, the natural source of mosquito coil.</title>
        <authorList>
            <person name="Yamashiro T."/>
            <person name="Shiraishi A."/>
            <person name="Satake H."/>
            <person name="Nakayama K."/>
        </authorList>
    </citation>
    <scope>NUCLEOTIDE SEQUENCE</scope>
</reference>
<evidence type="ECO:0000313" key="3">
    <source>
        <dbReference type="EMBL" id="GEY58796.1"/>
    </source>
</evidence>
<sequence length="356" mass="40510">SSSRLKISYKIVKIQVAQKKVKIAFENADLSSRVELIPSKIKYAIKIDSGATTHVCKDSCSFKTYEPVEDISVLYMGDDHFAPVYGKESVVLEFSSKKSILFNMLYVPKLRKNLISGPVLNKCGYRHVYEFDKYILSKSGVFIGSSYYNNGMFMLNLNKVPDDSGSVYMSSSTVVNSSSWYARLGHVNYKRMLEMSKDDLIPTIDKNPKKCTTCVIICLYVDDMLIFGTDQNQVDKTKKYLSSKFLMKDMEEADVILGYSPVSTPMDPVEKIKPNTGKPVDQLKYSRAIGCLMNTMMSTRPDIAFVVGTLSMFTSNPSRRHWHVITRVRLKDHLCEHEVLPLQEAWNWHPICSLMD</sequence>
<gene>
    <name evidence="3" type="ORF">Tci_430770</name>
</gene>
<feature type="domain" description="GAG-pre-integrase" evidence="1">
    <location>
        <begin position="151"/>
        <end position="215"/>
    </location>
</feature>
<evidence type="ECO:0000259" key="2">
    <source>
        <dbReference type="Pfam" id="PF22936"/>
    </source>
</evidence>
<dbReference type="AlphaFoldDB" id="A0A699HTX6"/>
<organism evidence="3">
    <name type="scientific">Tanacetum cinerariifolium</name>
    <name type="common">Dalmatian daisy</name>
    <name type="synonym">Chrysanthemum cinerariifolium</name>
    <dbReference type="NCBI Taxonomy" id="118510"/>
    <lineage>
        <taxon>Eukaryota</taxon>
        <taxon>Viridiplantae</taxon>
        <taxon>Streptophyta</taxon>
        <taxon>Embryophyta</taxon>
        <taxon>Tracheophyta</taxon>
        <taxon>Spermatophyta</taxon>
        <taxon>Magnoliopsida</taxon>
        <taxon>eudicotyledons</taxon>
        <taxon>Gunneridae</taxon>
        <taxon>Pentapetalae</taxon>
        <taxon>asterids</taxon>
        <taxon>campanulids</taxon>
        <taxon>Asterales</taxon>
        <taxon>Asteraceae</taxon>
        <taxon>Asteroideae</taxon>
        <taxon>Anthemideae</taxon>
        <taxon>Anthemidinae</taxon>
        <taxon>Tanacetum</taxon>
    </lineage>
</organism>
<accession>A0A699HTX6</accession>
<dbReference type="EMBL" id="BKCJ010191365">
    <property type="protein sequence ID" value="GEY58796.1"/>
    <property type="molecule type" value="Genomic_DNA"/>
</dbReference>
<feature type="domain" description="Retrovirus-related Pol polyprotein from transposon TNT 1-94-like beta-barrel" evidence="2">
    <location>
        <begin position="47"/>
        <end position="125"/>
    </location>
</feature>
<dbReference type="PANTHER" id="PTHR47592:SF27">
    <property type="entry name" value="OS08G0421700 PROTEIN"/>
    <property type="match status" value="1"/>
</dbReference>
<name>A0A699HTX6_TANCI</name>
<dbReference type="InterPro" id="IPR025724">
    <property type="entry name" value="GAG-pre-integrase_dom"/>
</dbReference>
<dbReference type="Pfam" id="PF13976">
    <property type="entry name" value="gag_pre-integrs"/>
    <property type="match status" value="1"/>
</dbReference>
<dbReference type="Pfam" id="PF22936">
    <property type="entry name" value="Pol_BBD"/>
    <property type="match status" value="1"/>
</dbReference>
<feature type="non-terminal residue" evidence="3">
    <location>
        <position position="1"/>
    </location>
</feature>